<dbReference type="RefSeq" id="WP_042344967.1">
    <property type="nucleotide sequence ID" value="NZ_CDOI01000174.1"/>
</dbReference>
<feature type="chain" id="PRO_5002133025" description="Tll0287-like domain-containing protein" evidence="1">
    <location>
        <begin position="21"/>
        <end position="191"/>
    </location>
</feature>
<organism evidence="3 4">
    <name type="scientific">Capnocytophaga canis</name>
    <dbReference type="NCBI Taxonomy" id="1848903"/>
    <lineage>
        <taxon>Bacteria</taxon>
        <taxon>Pseudomonadati</taxon>
        <taxon>Bacteroidota</taxon>
        <taxon>Flavobacteriia</taxon>
        <taxon>Flavobacteriales</taxon>
        <taxon>Flavobacteriaceae</taxon>
        <taxon>Capnocytophaga</taxon>
    </lineage>
</organism>
<dbReference type="PROSITE" id="PS51257">
    <property type="entry name" value="PROKAR_LIPOPROTEIN"/>
    <property type="match status" value="1"/>
</dbReference>
<evidence type="ECO:0000313" key="4">
    <source>
        <dbReference type="Proteomes" id="UP000045051"/>
    </source>
</evidence>
<dbReference type="AlphaFoldDB" id="A0A0B7IEW3"/>
<evidence type="ECO:0000259" key="2">
    <source>
        <dbReference type="Pfam" id="PF11845"/>
    </source>
</evidence>
<reference evidence="3 4" key="1">
    <citation type="submission" date="2015-01" db="EMBL/GenBank/DDBJ databases">
        <authorList>
            <person name="Xiang T."/>
            <person name="Song Y."/>
            <person name="Huang L."/>
            <person name="Wang B."/>
            <person name="Wu P."/>
        </authorList>
    </citation>
    <scope>NUCLEOTIDE SEQUENCE [LARGE SCALE GENOMIC DNA]</scope>
    <source>
        <strain evidence="3 4">CcD38</strain>
    </source>
</reference>
<dbReference type="EMBL" id="CDOI01000174">
    <property type="protein sequence ID" value="CEN48513.1"/>
    <property type="molecule type" value="Genomic_DNA"/>
</dbReference>
<dbReference type="Proteomes" id="UP000045051">
    <property type="component" value="Unassembled WGS sequence"/>
</dbReference>
<keyword evidence="1" id="KW-0732">Signal</keyword>
<dbReference type="InterPro" id="IPR021796">
    <property type="entry name" value="Tll0287-like_dom"/>
</dbReference>
<protein>
    <recommendedName>
        <fullName evidence="2">Tll0287-like domain-containing protein</fullName>
    </recommendedName>
</protein>
<sequence>MKKLYFILIALLLVSCVNTPKPLTEAQRTEYIALADSVTTETQKLLLMNVSKKIGEVGFVGAVDFCNENAVPLTNSFADNRFEIKRLSNKNRNSDNAIATDIDLQAWNEITALMGDKNQPKHILLEEENKIYFYKAIPLGMPTCLACHGNTQGDITAEVQKVIVDKYPNDKAVNYTMGELRGLWKMTFERQ</sequence>
<dbReference type="Pfam" id="PF11845">
    <property type="entry name" value="Tll0287-like"/>
    <property type="match status" value="1"/>
</dbReference>
<evidence type="ECO:0000256" key="1">
    <source>
        <dbReference type="SAM" id="SignalP"/>
    </source>
</evidence>
<evidence type="ECO:0000313" key="3">
    <source>
        <dbReference type="EMBL" id="CEN48513.1"/>
    </source>
</evidence>
<feature type="signal peptide" evidence="1">
    <location>
        <begin position="1"/>
        <end position="20"/>
    </location>
</feature>
<keyword evidence="4" id="KW-1185">Reference proteome</keyword>
<accession>A0A0B7IEW3</accession>
<proteinExistence type="predicted"/>
<feature type="domain" description="Tll0287-like" evidence="2">
    <location>
        <begin position="40"/>
        <end position="186"/>
    </location>
</feature>
<gene>
    <name evidence="3" type="ORF">CCAND38_600003</name>
</gene>
<name>A0A0B7IEW3_9FLAO</name>